<sequence length="1150" mass="126335">PSVLSCSRMWYLSTAGLNDNTEGDTPLAESLFETMKTTYGVNNVFFLSINSQQASTSETHMPDPWSQFLTRQLQSQDVNEADLELARNHLEGLNIVETAQEAGESTPTTPIIMHPLSPVSDSNSAFDKSIAVDGVMTNSWSSSTTSMVHGGCLTADDVEKLRELVTCFCLSCLVPHVEQQIQHLTELISNKKGMSRSFLSATKRWFGSKPGVPNTPTPTITYTTDSTELQLRRLGDLCFMFGAYSLAFTAYHAAKRDFNADGAWLYYAGALEMAALSLFMQSADSTKKAHEYAEESIMTYLNSCRMPQFATRATLFSAECMRGRGLHGEAAKQLIRMTSEESDLRSALLLEQASYCFLASVRPLMPRKYAFHLVLAGHRFSKAGQKKHSLRCYRQAYQVYENKNWSLAEDHIHNTIGRQAVLLKQMTEAAEAFGLLLSRASRQSATQQAAFFREYLTTQQELNSETGELPTLPLPVVDNDSIQVLLGKPPPPSPSENSLCYASGVSFESQSDEALRWNSMEEQLVTAASTSQVKIFKPTVELLNNSTNNTISPTSYAGETVSVSVSLNNPLHITVTLQNVRLLWSFVPSSGGLCQDNSLDVNSPAARTHVIERLVLQPDTSSKVILQVTPQEVGELCITGLAYLLEGEGGVGVAGRQLLLPRPRLLSNKDKRPQDNSPFASDNRLRLNIVQFAPALRVSFQGLRKDMLSGELSTVTVRLENCGNLAVTRLLVTCGTPGLVALGSPQRGDVMEVALPVGLAPGASVSVDMQVRAHDLRGSYTADLLFYYENTRDQAKPLYRLVRHSWPILVHDSVQVSVTSSRSTGSSKIEETLNLRVQVQNSSQVHDSVKCEMCVECAALHSPHWQLSDRSFHPAAVPLGPQELAHFLLKVRRKGGVGTELSRLPLIDNSALMPSPEFLLPFDDQTSDFSGAEIRTMESVVALQATFIVMWRATIDTRGGDKRVAVGQHHVKLSHLGDMSSWPPSPAHSQGSPSPATPLRIFGVDCAQETPTDSLTVRQQLVTFSVSRPPASTTPHDFTKDRLCIVPVDLHLRNCSDCELLVKVEATGATVGKKGYMYSPHPCHSFHWVGCTRRLVSLPPHRPLCVKMAVAVGLPGAYNLGSHLTVQARRPVDVDFVTQSWRTDAILIVT</sequence>
<dbReference type="PANTHER" id="PTHR12975:SF6">
    <property type="entry name" value="TRAFFICKING PROTEIN PARTICLE COMPLEX SUBUNIT 8"/>
    <property type="match status" value="1"/>
</dbReference>
<dbReference type="PANTHER" id="PTHR12975">
    <property type="entry name" value="TRANSPORT PROTEIN TRAPP"/>
    <property type="match status" value="1"/>
</dbReference>
<evidence type="ECO:0000259" key="1">
    <source>
        <dbReference type="Pfam" id="PF24542"/>
    </source>
</evidence>
<feature type="domain" description="TPPC8 third Ig-like" evidence="4">
    <location>
        <begin position="805"/>
        <end position="972"/>
    </location>
</feature>
<dbReference type="Pfam" id="PF24545">
    <property type="entry name" value="Ig_TPPC8_1st"/>
    <property type="match status" value="1"/>
</dbReference>
<dbReference type="Pfam" id="PF24546">
    <property type="entry name" value="Ig_TPPC8_3rd"/>
    <property type="match status" value="1"/>
</dbReference>
<dbReference type="EMBL" id="GECU01027745">
    <property type="protein sequence ID" value="JAS79961.1"/>
    <property type="molecule type" value="Transcribed_RNA"/>
</dbReference>
<dbReference type="InterPro" id="IPR058540">
    <property type="entry name" value="Ig_TPPC8_3rd"/>
</dbReference>
<accession>A0A1B6HZ34</accession>
<dbReference type="Pfam" id="PF12739">
    <property type="entry name" value="TRAPPC-Trs85"/>
    <property type="match status" value="1"/>
</dbReference>
<organism evidence="5">
    <name type="scientific">Homalodisca liturata</name>
    <dbReference type="NCBI Taxonomy" id="320908"/>
    <lineage>
        <taxon>Eukaryota</taxon>
        <taxon>Metazoa</taxon>
        <taxon>Ecdysozoa</taxon>
        <taxon>Arthropoda</taxon>
        <taxon>Hexapoda</taxon>
        <taxon>Insecta</taxon>
        <taxon>Pterygota</taxon>
        <taxon>Neoptera</taxon>
        <taxon>Paraneoptera</taxon>
        <taxon>Hemiptera</taxon>
        <taxon>Auchenorrhyncha</taxon>
        <taxon>Membracoidea</taxon>
        <taxon>Cicadellidae</taxon>
        <taxon>Cicadellinae</taxon>
        <taxon>Proconiini</taxon>
        <taxon>Homalodisca</taxon>
    </lineage>
</organism>
<dbReference type="Pfam" id="PF24542">
    <property type="entry name" value="Ig_TPPC8_C"/>
    <property type="match status" value="1"/>
</dbReference>
<evidence type="ECO:0000259" key="2">
    <source>
        <dbReference type="Pfam" id="PF24544"/>
    </source>
</evidence>
<dbReference type="InterPro" id="IPR024420">
    <property type="entry name" value="TRAPP_III_complex_Trs85"/>
</dbReference>
<dbReference type="AlphaFoldDB" id="A0A1B6HZ34"/>
<dbReference type="InterPro" id="IPR057651">
    <property type="entry name" value="Ig_TPPC8_C"/>
</dbReference>
<evidence type="ECO:0000259" key="3">
    <source>
        <dbReference type="Pfam" id="PF24545"/>
    </source>
</evidence>
<name>A0A1B6HZ34_9HEMI</name>
<feature type="domain" description="TPPC8 second Ig-like" evidence="2">
    <location>
        <begin position="710"/>
        <end position="802"/>
    </location>
</feature>
<dbReference type="InterPro" id="IPR058541">
    <property type="entry name" value="Ig_TPPC8_1st"/>
</dbReference>
<proteinExistence type="predicted"/>
<gene>
    <name evidence="5" type="ORF">g.39583</name>
</gene>
<feature type="non-terminal residue" evidence="5">
    <location>
        <position position="1"/>
    </location>
</feature>
<reference evidence="5" key="1">
    <citation type="submission" date="2015-11" db="EMBL/GenBank/DDBJ databases">
        <title>De novo transcriptome assembly of four potential Pierce s Disease insect vectors from Arizona vineyards.</title>
        <authorList>
            <person name="Tassone E.E."/>
        </authorList>
    </citation>
    <scope>NUCLEOTIDE SEQUENCE</scope>
</reference>
<evidence type="ECO:0000259" key="4">
    <source>
        <dbReference type="Pfam" id="PF24546"/>
    </source>
</evidence>
<dbReference type="InterPro" id="IPR058538">
    <property type="entry name" value="Ig_TPPC8_2nd"/>
</dbReference>
<dbReference type="GO" id="GO:1990072">
    <property type="term" value="C:TRAPPIII protein complex"/>
    <property type="evidence" value="ECO:0007669"/>
    <property type="project" value="TreeGrafter"/>
</dbReference>
<feature type="domain" description="TPPC8 first Ig-like" evidence="3">
    <location>
        <begin position="512"/>
        <end position="708"/>
    </location>
</feature>
<evidence type="ECO:0000313" key="5">
    <source>
        <dbReference type="EMBL" id="JAS79961.1"/>
    </source>
</evidence>
<feature type="domain" description="TPPC8 C-terminal Ig-like" evidence="1">
    <location>
        <begin position="1032"/>
        <end position="1128"/>
    </location>
</feature>
<protein>
    <submittedName>
        <fullName evidence="5">Uncharacterized protein</fullName>
    </submittedName>
</protein>
<dbReference type="Pfam" id="PF24544">
    <property type="entry name" value="Ig_TPPC8_2nd"/>
    <property type="match status" value="1"/>
</dbReference>